<dbReference type="Pfam" id="PF00990">
    <property type="entry name" value="GGDEF"/>
    <property type="match status" value="1"/>
</dbReference>
<protein>
    <recommendedName>
        <fullName evidence="1">diguanylate cyclase</fullName>
        <ecNumber evidence="1">2.7.7.65</ecNumber>
    </recommendedName>
</protein>
<keyword evidence="6" id="KW-1185">Reference proteome</keyword>
<evidence type="ECO:0000256" key="3">
    <source>
        <dbReference type="SAM" id="MobiDB-lite"/>
    </source>
</evidence>
<dbReference type="Gene3D" id="3.30.70.270">
    <property type="match status" value="1"/>
</dbReference>
<dbReference type="GO" id="GO:0052621">
    <property type="term" value="F:diguanylate cyclase activity"/>
    <property type="evidence" value="ECO:0007669"/>
    <property type="project" value="UniProtKB-EC"/>
</dbReference>
<dbReference type="InterPro" id="IPR050469">
    <property type="entry name" value="Diguanylate_Cyclase"/>
</dbReference>
<comment type="catalytic activity">
    <reaction evidence="2">
        <text>2 GTP = 3',3'-c-di-GMP + 2 diphosphate</text>
        <dbReference type="Rhea" id="RHEA:24898"/>
        <dbReference type="ChEBI" id="CHEBI:33019"/>
        <dbReference type="ChEBI" id="CHEBI:37565"/>
        <dbReference type="ChEBI" id="CHEBI:58805"/>
        <dbReference type="EC" id="2.7.7.65"/>
    </reaction>
</comment>
<gene>
    <name evidence="5" type="ORF">FKG95_11145</name>
</gene>
<dbReference type="GO" id="GO:0005886">
    <property type="term" value="C:plasma membrane"/>
    <property type="evidence" value="ECO:0007669"/>
    <property type="project" value="TreeGrafter"/>
</dbReference>
<reference evidence="5 6" key="1">
    <citation type="submission" date="2019-06" db="EMBL/GenBank/DDBJ databases">
        <title>Whole genome sequence for Rhodospirillaceae sp. R148.</title>
        <authorList>
            <person name="Wang G."/>
        </authorList>
    </citation>
    <scope>NUCLEOTIDE SEQUENCE [LARGE SCALE GENOMIC DNA]</scope>
    <source>
        <strain evidence="5 6">R148</strain>
    </source>
</reference>
<dbReference type="NCBIfam" id="TIGR00254">
    <property type="entry name" value="GGDEF"/>
    <property type="match status" value="1"/>
</dbReference>
<dbReference type="InterPro" id="IPR043128">
    <property type="entry name" value="Rev_trsase/Diguanyl_cyclase"/>
</dbReference>
<dbReference type="GO" id="GO:1902201">
    <property type="term" value="P:negative regulation of bacterial-type flagellum-dependent cell motility"/>
    <property type="evidence" value="ECO:0007669"/>
    <property type="project" value="TreeGrafter"/>
</dbReference>
<dbReference type="PANTHER" id="PTHR45138:SF9">
    <property type="entry name" value="DIGUANYLATE CYCLASE DGCM-RELATED"/>
    <property type="match status" value="1"/>
</dbReference>
<evidence type="ECO:0000259" key="4">
    <source>
        <dbReference type="PROSITE" id="PS50887"/>
    </source>
</evidence>
<dbReference type="PANTHER" id="PTHR45138">
    <property type="entry name" value="REGULATORY COMPONENTS OF SENSORY TRANSDUCTION SYSTEM"/>
    <property type="match status" value="1"/>
</dbReference>
<evidence type="ECO:0000313" key="5">
    <source>
        <dbReference type="EMBL" id="TQV80705.1"/>
    </source>
</evidence>
<dbReference type="RefSeq" id="WP_142896419.1">
    <property type="nucleotide sequence ID" value="NZ_ML660054.1"/>
</dbReference>
<feature type="region of interest" description="Disordered" evidence="3">
    <location>
        <begin position="330"/>
        <end position="352"/>
    </location>
</feature>
<dbReference type="PROSITE" id="PS50887">
    <property type="entry name" value="GGDEF"/>
    <property type="match status" value="1"/>
</dbReference>
<organism evidence="5 6">
    <name type="scientific">Denitrobaculum tricleocarpae</name>
    <dbReference type="NCBI Taxonomy" id="2591009"/>
    <lineage>
        <taxon>Bacteria</taxon>
        <taxon>Pseudomonadati</taxon>
        <taxon>Pseudomonadota</taxon>
        <taxon>Alphaproteobacteria</taxon>
        <taxon>Rhodospirillales</taxon>
        <taxon>Rhodospirillaceae</taxon>
        <taxon>Denitrobaculum</taxon>
    </lineage>
</organism>
<dbReference type="EC" id="2.7.7.65" evidence="1"/>
<dbReference type="FunFam" id="3.30.70.270:FF:000001">
    <property type="entry name" value="Diguanylate cyclase domain protein"/>
    <property type="match status" value="1"/>
</dbReference>
<dbReference type="SMART" id="SM00267">
    <property type="entry name" value="GGDEF"/>
    <property type="match status" value="1"/>
</dbReference>
<accession>A0A545TU08</accession>
<evidence type="ECO:0000256" key="2">
    <source>
        <dbReference type="ARBA" id="ARBA00034247"/>
    </source>
</evidence>
<evidence type="ECO:0000313" key="6">
    <source>
        <dbReference type="Proteomes" id="UP000315252"/>
    </source>
</evidence>
<feature type="domain" description="GGDEF" evidence="4">
    <location>
        <begin position="207"/>
        <end position="342"/>
    </location>
</feature>
<dbReference type="SUPFAM" id="SSF55073">
    <property type="entry name" value="Nucleotide cyclase"/>
    <property type="match status" value="1"/>
</dbReference>
<dbReference type="AlphaFoldDB" id="A0A545TU08"/>
<comment type="caution">
    <text evidence="5">The sequence shown here is derived from an EMBL/GenBank/DDBJ whole genome shotgun (WGS) entry which is preliminary data.</text>
</comment>
<proteinExistence type="predicted"/>
<name>A0A545TU08_9PROT</name>
<dbReference type="CDD" id="cd01949">
    <property type="entry name" value="GGDEF"/>
    <property type="match status" value="1"/>
</dbReference>
<dbReference type="Proteomes" id="UP000315252">
    <property type="component" value="Unassembled WGS sequence"/>
</dbReference>
<dbReference type="InterPro" id="IPR000160">
    <property type="entry name" value="GGDEF_dom"/>
</dbReference>
<sequence length="352" mass="39039">MTDDFDHSEKIANAAFAEMRARKIPMTPENFNIWYDYCNGGNPVLSKAVERLVEKEAEFTDAENADLYIEHFGVKKSSQDLHQVGGQIQSITEQVVTQLKSATDITTDYSKTLGDFSGELAKAADRSSDQLNGVIRDVMVKTQKVAQRNKDLEARLHTSAHQIDGLHEDLIKARQEAQTDGLTGLANRKCFDARLAEGMSSSEETGEELSLMLMDIDHFKTFNDTHGHQIGDQVLKLVAQILNKTFKGQDTAARYGGEEFAVILPNTKLDIAVKLAENIRVNLANQVLKNLRTGESFGKLTVSVGVARYHAGEPPEDLIQRSDKALYKAKQDGRNRVVSEKDNHGKSNFSVA</sequence>
<dbReference type="EMBL" id="VHSH01000003">
    <property type="protein sequence ID" value="TQV80705.1"/>
    <property type="molecule type" value="Genomic_DNA"/>
</dbReference>
<dbReference type="GO" id="GO:0043709">
    <property type="term" value="P:cell adhesion involved in single-species biofilm formation"/>
    <property type="evidence" value="ECO:0007669"/>
    <property type="project" value="TreeGrafter"/>
</dbReference>
<feature type="compositionally biased region" description="Basic and acidic residues" evidence="3">
    <location>
        <begin position="330"/>
        <end position="345"/>
    </location>
</feature>
<dbReference type="OrthoDB" id="9812260at2"/>
<evidence type="ECO:0000256" key="1">
    <source>
        <dbReference type="ARBA" id="ARBA00012528"/>
    </source>
</evidence>
<dbReference type="InterPro" id="IPR029787">
    <property type="entry name" value="Nucleotide_cyclase"/>
</dbReference>